<accession>A0A140GS93</accession>
<evidence type="ECO:0000313" key="1">
    <source>
        <dbReference type="EMBL" id="AMN31402.1"/>
    </source>
</evidence>
<name>A0A140GS93_CLOPF</name>
<geneLocation type="plasmid" evidence="1 2">
    <name>pJFP838A</name>
</geneLocation>
<dbReference type="EMBL" id="CP013615">
    <property type="protein sequence ID" value="AMN31402.1"/>
    <property type="molecule type" value="Genomic_DNA"/>
</dbReference>
<evidence type="ECO:0000313" key="2">
    <source>
        <dbReference type="Proteomes" id="UP000070260"/>
    </source>
</evidence>
<protein>
    <submittedName>
        <fullName evidence="1">Uncharacterized protein</fullName>
    </submittedName>
</protein>
<gene>
    <name evidence="1" type="ORF">JFP838_pA0486</name>
</gene>
<keyword evidence="1" id="KW-0614">Plasmid</keyword>
<organism evidence="1 2">
    <name type="scientific">Clostridium perfringens</name>
    <dbReference type="NCBI Taxonomy" id="1502"/>
    <lineage>
        <taxon>Bacteria</taxon>
        <taxon>Bacillati</taxon>
        <taxon>Bacillota</taxon>
        <taxon>Clostridia</taxon>
        <taxon>Eubacteriales</taxon>
        <taxon>Clostridiaceae</taxon>
        <taxon>Clostridium</taxon>
    </lineage>
</organism>
<sequence>MNINEKDLINLLVESMTSKNYYENNSIIVDEINNEIPNNFYLEKSNLKNQTTNQLILKKHIALDDSLDLSSLSFVYRTKSSNNDKISYGVFSSFKEEEDFDELCDKYIKNNLLIKNYDKDVSYEEDFDFVIYQECKANLIHIIKINFKNAIKLDDKNHILDIISKAIKNL</sequence>
<dbReference type="PATRIC" id="fig|1502.177.peg.3698"/>
<dbReference type="Proteomes" id="UP000070260">
    <property type="component" value="Plasmid pJFP838A"/>
</dbReference>
<dbReference type="AlphaFoldDB" id="A0A140GS93"/>
<proteinExistence type="predicted"/>
<dbReference type="RefSeq" id="WP_061429971.1">
    <property type="nucleotide sequence ID" value="NZ_CATNZX010000001.1"/>
</dbReference>
<reference evidence="1 2" key="1">
    <citation type="journal article" date="2016" name="PLoS ONE">
        <title>Plasmid Characterization and Chromosome Analysis of Two netF+ Clostridium perfringens Isolates Associated with Foal and Canine Necrotizing Enteritis.</title>
        <authorList>
            <person name="Mehdizadeh Gohari I."/>
            <person name="Kropinski A.M."/>
            <person name="Weese S.J."/>
            <person name="Parreira V.R."/>
            <person name="Whitehead A.E."/>
            <person name="Boerlin P."/>
            <person name="Prescott J.F."/>
        </authorList>
    </citation>
    <scope>NUCLEOTIDE SEQUENCE [LARGE SCALE GENOMIC DNA]</scope>
    <source>
        <strain evidence="1 2">JP838</strain>
        <plasmid evidence="2">Plasmid pJFP838A</plasmid>
    </source>
</reference>